<evidence type="ECO:0000313" key="2">
    <source>
        <dbReference type="EMBL" id="HGC43541.1"/>
    </source>
</evidence>
<dbReference type="PANTHER" id="PTHR35563">
    <property type="entry name" value="BARREL METAL-DEPENDENT HYDROLASE, PUTATIVE (AFU_ORTHOLOGUE AFUA_1G16240)-RELATED"/>
    <property type="match status" value="1"/>
</dbReference>
<dbReference type="InterPro" id="IPR006311">
    <property type="entry name" value="TAT_signal"/>
</dbReference>
<dbReference type="PANTHER" id="PTHR35563:SF2">
    <property type="entry name" value="BARREL METAL-DEPENDENT HYDROLASE, PUTATIVE (AFU_ORTHOLOGUE AFUA_1G16240)-RELATED"/>
    <property type="match status" value="1"/>
</dbReference>
<name>A0A8J4M697_9PROT</name>
<dbReference type="SUPFAM" id="SSF51556">
    <property type="entry name" value="Metallo-dependent hydrolases"/>
    <property type="match status" value="1"/>
</dbReference>
<dbReference type="InterPro" id="IPR006680">
    <property type="entry name" value="Amidohydro-rel"/>
</dbReference>
<dbReference type="AlphaFoldDB" id="A0A8J4M697"/>
<dbReference type="Pfam" id="PF04909">
    <property type="entry name" value="Amidohydro_2"/>
    <property type="match status" value="1"/>
</dbReference>
<gene>
    <name evidence="2" type="ORF">ENY07_10035</name>
</gene>
<dbReference type="EMBL" id="DTQM01000192">
    <property type="protein sequence ID" value="HGC43541.1"/>
    <property type="molecule type" value="Genomic_DNA"/>
</dbReference>
<sequence length="313" mass="34162">MARSQPSRRAVLQIVAGSATGLAGTARAETVPWSAGSERPRLKAPPEAADCHHHIYDHRFPPDPRATLHPADATVADYRLLQTRLGLTRNVVVQPSTYGTDNRCMLAALAAFGPTARGIAVVHPDISESDLRRMAAQGVRGIRFNLVQTGATTIEMVEPLSHRIADLGWHVQLHMLGAQIAAQEALLRRLPTPIVFDHLARIPAAEGINHPAFRVVRSLLDGGRVWVKLSGPYQDSRTGPPTYADVSAVARAYVRAAPERCVWGSDWPHPTEKIKPDDAVLLDLLTDWAPHPPTQALILVKNPEYIYGFSKTG</sequence>
<dbReference type="InterPro" id="IPR032466">
    <property type="entry name" value="Metal_Hydrolase"/>
</dbReference>
<evidence type="ECO:0000259" key="1">
    <source>
        <dbReference type="Pfam" id="PF04909"/>
    </source>
</evidence>
<keyword evidence="2" id="KW-0378">Hydrolase</keyword>
<dbReference type="GO" id="GO:0016787">
    <property type="term" value="F:hydrolase activity"/>
    <property type="evidence" value="ECO:0007669"/>
    <property type="project" value="UniProtKB-KW"/>
</dbReference>
<dbReference type="InterPro" id="IPR052358">
    <property type="entry name" value="Aro_Compnd_Degr_Hydrolases"/>
</dbReference>
<proteinExistence type="predicted"/>
<feature type="domain" description="Amidohydrolase-related" evidence="1">
    <location>
        <begin position="50"/>
        <end position="309"/>
    </location>
</feature>
<accession>A0A8J4M697</accession>
<organism evidence="2">
    <name type="scientific">Acidicaldus sp</name>
    <dbReference type="NCBI Taxonomy" id="1872105"/>
    <lineage>
        <taxon>Bacteria</taxon>
        <taxon>Pseudomonadati</taxon>
        <taxon>Pseudomonadota</taxon>
        <taxon>Alphaproteobacteria</taxon>
        <taxon>Acetobacterales</taxon>
        <taxon>Acetobacteraceae</taxon>
        <taxon>Acidicaldus</taxon>
    </lineage>
</organism>
<reference evidence="2" key="1">
    <citation type="journal article" date="2020" name="mSystems">
        <title>Genome- and Community-Level Interaction Insights into Carbon Utilization and Element Cycling Functions of Hydrothermarchaeota in Hydrothermal Sediment.</title>
        <authorList>
            <person name="Zhou Z."/>
            <person name="Liu Y."/>
            <person name="Xu W."/>
            <person name="Pan J."/>
            <person name="Luo Z.H."/>
            <person name="Li M."/>
        </authorList>
    </citation>
    <scope>NUCLEOTIDE SEQUENCE</scope>
    <source>
        <strain evidence="2">SpSt-997</strain>
    </source>
</reference>
<dbReference type="Gene3D" id="3.20.20.140">
    <property type="entry name" value="Metal-dependent hydrolases"/>
    <property type="match status" value="1"/>
</dbReference>
<comment type="caution">
    <text evidence="2">The sequence shown here is derived from an EMBL/GenBank/DDBJ whole genome shotgun (WGS) entry which is preliminary data.</text>
</comment>
<protein>
    <submittedName>
        <fullName evidence="2">2-pyrone-4,6-dicarboxylate hydrolase</fullName>
    </submittedName>
</protein>
<dbReference type="PROSITE" id="PS51318">
    <property type="entry name" value="TAT"/>
    <property type="match status" value="1"/>
</dbReference>